<comment type="caution">
    <text evidence="1">The sequence shown here is derived from an EMBL/GenBank/DDBJ whole genome shotgun (WGS) entry which is preliminary data.</text>
</comment>
<dbReference type="EMBL" id="SKCS01000084">
    <property type="protein sequence ID" value="TNN17885.1"/>
    <property type="molecule type" value="Genomic_DNA"/>
</dbReference>
<dbReference type="Proteomes" id="UP000311919">
    <property type="component" value="Unassembled WGS sequence"/>
</dbReference>
<proteinExistence type="predicted"/>
<evidence type="ECO:0000313" key="1">
    <source>
        <dbReference type="EMBL" id="TNN17885.1"/>
    </source>
</evidence>
<dbReference type="OrthoDB" id="1929813at2759"/>
<dbReference type="STRING" id="6182.A0A4Z2DMY8"/>
<reference evidence="1 2" key="1">
    <citation type="submission" date="2019-03" db="EMBL/GenBank/DDBJ databases">
        <title>An improved genome assembly of the fluke Schistosoma japonicum.</title>
        <authorList>
            <person name="Hu W."/>
            <person name="Luo F."/>
            <person name="Yin M."/>
            <person name="Mo X."/>
            <person name="Sun C."/>
            <person name="Wu Q."/>
            <person name="Zhu B."/>
            <person name="Xiang M."/>
            <person name="Wang J."/>
            <person name="Wang Y."/>
            <person name="Zhang T."/>
            <person name="Xu B."/>
            <person name="Zheng H."/>
            <person name="Feng Z."/>
        </authorList>
    </citation>
    <scope>NUCLEOTIDE SEQUENCE [LARGE SCALE GENOMIC DNA]</scope>
    <source>
        <strain evidence="1">HuSjv2</strain>
        <tissue evidence="1">Worms</tissue>
    </source>
</reference>
<evidence type="ECO:0000313" key="2">
    <source>
        <dbReference type="Proteomes" id="UP000311919"/>
    </source>
</evidence>
<keyword evidence="2" id="KW-1185">Reference proteome</keyword>
<accession>A0A4Z2DMY8</accession>
<protein>
    <submittedName>
        <fullName evidence="1">E3 ubiquitin-ligase LNX</fullName>
    </submittedName>
</protein>
<gene>
    <name evidence="1" type="ORF">EWB00_010617</name>
</gene>
<dbReference type="GO" id="GO:0016874">
    <property type="term" value="F:ligase activity"/>
    <property type="evidence" value="ECO:0007669"/>
    <property type="project" value="UniProtKB-KW"/>
</dbReference>
<organism evidence="1 2">
    <name type="scientific">Schistosoma japonicum</name>
    <name type="common">Blood fluke</name>
    <dbReference type="NCBI Taxonomy" id="6182"/>
    <lineage>
        <taxon>Eukaryota</taxon>
        <taxon>Metazoa</taxon>
        <taxon>Spiralia</taxon>
        <taxon>Lophotrochozoa</taxon>
        <taxon>Platyhelminthes</taxon>
        <taxon>Trematoda</taxon>
        <taxon>Digenea</taxon>
        <taxon>Strigeidida</taxon>
        <taxon>Schistosomatoidea</taxon>
        <taxon>Schistosomatidae</taxon>
        <taxon>Schistosoma</taxon>
    </lineage>
</organism>
<dbReference type="AlphaFoldDB" id="A0A4Z2DMY8"/>
<name>A0A4Z2DMY8_SCHJA</name>
<sequence length="115" mass="12426">MVTAVTNVCRKRYLFRLSNTTTIAICDSSTPKSSKVACDASVSNLFSNPPSFEPPNLPYSYSENISPGLLNCPLNPATSTPSSFLLLDQPSQNFIAKSIHAINLYSLSIVPLMSP</sequence>
<keyword evidence="1" id="KW-0436">Ligase</keyword>